<dbReference type="InterPro" id="IPR023214">
    <property type="entry name" value="HAD_sf"/>
</dbReference>
<dbReference type="PANTHER" id="PTHR10000">
    <property type="entry name" value="PHOSPHOSERINE PHOSPHATASE"/>
    <property type="match status" value="1"/>
</dbReference>
<dbReference type="RefSeq" id="WP_289606772.1">
    <property type="nucleotide sequence ID" value="NZ_JAUDCG010000004.1"/>
</dbReference>
<comment type="caution">
    <text evidence="1">The sequence shown here is derived from an EMBL/GenBank/DDBJ whole genome shotgun (WGS) entry which is preliminary data.</text>
</comment>
<dbReference type="NCBIfam" id="TIGR01484">
    <property type="entry name" value="HAD-SF-IIB"/>
    <property type="match status" value="1"/>
</dbReference>
<evidence type="ECO:0000313" key="1">
    <source>
        <dbReference type="EMBL" id="MDM8156302.1"/>
    </source>
</evidence>
<dbReference type="EMBL" id="JAUDCG010000004">
    <property type="protein sequence ID" value="MDM8156302.1"/>
    <property type="molecule type" value="Genomic_DNA"/>
</dbReference>
<evidence type="ECO:0000313" key="2">
    <source>
        <dbReference type="Proteomes" id="UP001529340"/>
    </source>
</evidence>
<keyword evidence="1" id="KW-0378">Hydrolase</keyword>
<dbReference type="Pfam" id="PF08282">
    <property type="entry name" value="Hydrolase_3"/>
    <property type="match status" value="1"/>
</dbReference>
<proteinExistence type="predicted"/>
<dbReference type="InterPro" id="IPR036412">
    <property type="entry name" value="HAD-like_sf"/>
</dbReference>
<dbReference type="EC" id="3.1.3.-" evidence="1"/>
<reference evidence="2" key="1">
    <citation type="submission" date="2023-06" db="EMBL/GenBank/DDBJ databases">
        <title>Identification and characterization of horizontal gene transfer across gut microbiota members of farm animals based on homology search.</title>
        <authorList>
            <person name="Zeman M."/>
            <person name="Kubasova T."/>
            <person name="Jahodarova E."/>
            <person name="Nykrynova M."/>
            <person name="Rychlik I."/>
        </authorList>
    </citation>
    <scope>NUCLEOTIDE SEQUENCE [LARGE SCALE GENOMIC DNA]</scope>
    <source>
        <strain evidence="2">ET39</strain>
    </source>
</reference>
<dbReference type="GO" id="GO:0016787">
    <property type="term" value="F:hydrolase activity"/>
    <property type="evidence" value="ECO:0007669"/>
    <property type="project" value="UniProtKB-KW"/>
</dbReference>
<dbReference type="Gene3D" id="3.30.1240.10">
    <property type="match status" value="1"/>
</dbReference>
<dbReference type="SUPFAM" id="SSF56784">
    <property type="entry name" value="HAD-like"/>
    <property type="match status" value="1"/>
</dbReference>
<accession>A0ABT7U9J4</accession>
<protein>
    <submittedName>
        <fullName evidence="1">HAD family hydrolase</fullName>
        <ecNumber evidence="1">3.1.3.-</ecNumber>
    </submittedName>
</protein>
<reference evidence="1 2" key="3">
    <citation type="submission" date="2023-06" db="EMBL/GenBank/DDBJ databases">
        <authorList>
            <person name="Zeman M."/>
            <person name="Kubasova T."/>
            <person name="Jahodarova E."/>
            <person name="Nykrynova M."/>
            <person name="Rychlik I."/>
        </authorList>
    </citation>
    <scope>NUCLEOTIDE SEQUENCE [LARGE SCALE GENOMIC DNA]</scope>
    <source>
        <strain evidence="1 2">ET39</strain>
    </source>
</reference>
<reference evidence="1 2" key="2">
    <citation type="submission" date="2023-06" db="EMBL/GenBank/DDBJ databases">
        <title>Identification and characterization of horizontal gene transfer across gut microbiota members of farm animals based on homology search.</title>
        <authorList>
            <person name="Schwarzerova J."/>
            <person name="Nykrynova M."/>
            <person name="Jureckova K."/>
            <person name="Cejkova D."/>
            <person name="Rychlik I."/>
        </authorList>
    </citation>
    <scope>NUCLEOTIDE SEQUENCE [LARGE SCALE GENOMIC DNA]</scope>
    <source>
        <strain evidence="1 2">ET39</strain>
    </source>
</reference>
<dbReference type="Proteomes" id="UP001529340">
    <property type="component" value="Unassembled WGS sequence"/>
</dbReference>
<dbReference type="InterPro" id="IPR006379">
    <property type="entry name" value="HAD-SF_hydro_IIB"/>
</dbReference>
<organism evidence="1 2">
    <name type="scientific">Amedibacillus dolichus</name>
    <dbReference type="NCBI Taxonomy" id="31971"/>
    <lineage>
        <taxon>Bacteria</taxon>
        <taxon>Bacillati</taxon>
        <taxon>Bacillota</taxon>
        <taxon>Erysipelotrichia</taxon>
        <taxon>Erysipelotrichales</taxon>
        <taxon>Erysipelotrichaceae</taxon>
        <taxon>Amedibacillus</taxon>
    </lineage>
</organism>
<dbReference type="PANTHER" id="PTHR10000:SF8">
    <property type="entry name" value="HAD SUPERFAMILY HYDROLASE-LIKE, TYPE 3"/>
    <property type="match status" value="1"/>
</dbReference>
<name>A0ABT7U9J4_9FIRM</name>
<gene>
    <name evidence="1" type="ORF">QUV96_01465</name>
</gene>
<keyword evidence="2" id="KW-1185">Reference proteome</keyword>
<dbReference type="Gene3D" id="3.40.50.1000">
    <property type="entry name" value="HAD superfamily/HAD-like"/>
    <property type="match status" value="1"/>
</dbReference>
<sequence length="272" mass="30120">MEIKTLICDLDGTLLAPSGGVLVSDRVRDALIALQEQGMTIVLASARIFQGVLPLARQLQMDRYHGYIIAQNGTLGYDVSRDQTLFVHAIEQADSLALWEMARQMGLDFGIAQPSYMVASGYSEGFALDRYNCAVDYLLTDTPQRYVREEIWKCSASGDKATVDRSFDRFRTQVEARYPYRVIRSTDTFVDVIRQGCDKAGGLKELFTQIGGSFAQAAAIGDGDSDAQMIRESAWGVTLENGSALCKRHAKQIVPSYEQEGCLTLFSQLLSR</sequence>